<dbReference type="PANTHER" id="PTHR35807:SF1">
    <property type="entry name" value="TRANSCRIPTIONAL REGULATOR REDD"/>
    <property type="match status" value="1"/>
</dbReference>
<dbReference type="CDD" id="cd15831">
    <property type="entry name" value="BTAD"/>
    <property type="match status" value="1"/>
</dbReference>
<dbReference type="InterPro" id="IPR016032">
    <property type="entry name" value="Sig_transdc_resp-reg_C-effctor"/>
</dbReference>
<dbReference type="Gene3D" id="1.25.40.10">
    <property type="entry name" value="Tetratricopeptide repeat domain"/>
    <property type="match status" value="1"/>
</dbReference>
<reference evidence="8 9" key="1">
    <citation type="submission" date="2024-09" db="EMBL/GenBank/DDBJ databases">
        <authorList>
            <person name="Sun Q."/>
            <person name="Mori K."/>
        </authorList>
    </citation>
    <scope>NUCLEOTIDE SEQUENCE [LARGE SCALE GENOMIC DNA]</scope>
    <source>
        <strain evidence="8 9">JCM 9767</strain>
    </source>
</reference>
<dbReference type="InterPro" id="IPR011009">
    <property type="entry name" value="Kinase-like_dom_sf"/>
</dbReference>
<dbReference type="InterPro" id="IPR036388">
    <property type="entry name" value="WH-like_DNA-bd_sf"/>
</dbReference>
<dbReference type="InterPro" id="IPR051677">
    <property type="entry name" value="AfsR-DnrI-RedD_regulator"/>
</dbReference>
<evidence type="ECO:0000256" key="3">
    <source>
        <dbReference type="ARBA" id="ARBA00023015"/>
    </source>
</evidence>
<organism evidence="8 9">
    <name type="scientific">Streptomyces heliomycini</name>
    <dbReference type="NCBI Taxonomy" id="284032"/>
    <lineage>
        <taxon>Bacteria</taxon>
        <taxon>Bacillati</taxon>
        <taxon>Actinomycetota</taxon>
        <taxon>Actinomycetes</taxon>
        <taxon>Kitasatosporales</taxon>
        <taxon>Streptomycetaceae</taxon>
        <taxon>Streptomyces</taxon>
    </lineage>
</organism>
<dbReference type="InterPro" id="IPR000719">
    <property type="entry name" value="Prot_kinase_dom"/>
</dbReference>
<keyword evidence="2" id="KW-0902">Two-component regulatory system</keyword>
<evidence type="ECO:0000256" key="5">
    <source>
        <dbReference type="ARBA" id="ARBA00023163"/>
    </source>
</evidence>
<dbReference type="SUPFAM" id="SSF56784">
    <property type="entry name" value="HAD-like"/>
    <property type="match status" value="1"/>
</dbReference>
<dbReference type="PROSITE" id="PS50096">
    <property type="entry name" value="IQ"/>
    <property type="match status" value="1"/>
</dbReference>
<dbReference type="InterPro" id="IPR005158">
    <property type="entry name" value="BTAD"/>
</dbReference>
<comment type="caution">
    <text evidence="8">The sequence shown here is derived from an EMBL/GenBank/DDBJ whole genome shotgun (WGS) entry which is preliminary data.</text>
</comment>
<dbReference type="Gene3D" id="1.10.510.10">
    <property type="entry name" value="Transferase(Phosphotransferase) domain 1"/>
    <property type="match status" value="1"/>
</dbReference>
<evidence type="ECO:0000313" key="8">
    <source>
        <dbReference type="EMBL" id="MFB9347047.1"/>
    </source>
</evidence>
<dbReference type="SUPFAM" id="SSF48452">
    <property type="entry name" value="TPR-like"/>
    <property type="match status" value="1"/>
</dbReference>
<evidence type="ECO:0000313" key="9">
    <source>
        <dbReference type="Proteomes" id="UP001589753"/>
    </source>
</evidence>
<dbReference type="SMART" id="SM00862">
    <property type="entry name" value="Trans_reg_C"/>
    <property type="match status" value="1"/>
</dbReference>
<dbReference type="Gene3D" id="3.30.200.20">
    <property type="entry name" value="Phosphorylase Kinase, domain 1"/>
    <property type="match status" value="1"/>
</dbReference>
<dbReference type="SUPFAM" id="SSF46894">
    <property type="entry name" value="C-terminal effector domain of the bipartite response regulators"/>
    <property type="match status" value="1"/>
</dbReference>
<keyword evidence="9" id="KW-1185">Reference proteome</keyword>
<feature type="region of interest" description="Disordered" evidence="6">
    <location>
        <begin position="46"/>
        <end position="121"/>
    </location>
</feature>
<dbReference type="NCBIfam" id="NF041121">
    <property type="entry name" value="SAV_2336_NTERM"/>
    <property type="match status" value="1"/>
</dbReference>
<evidence type="ECO:0000259" key="7">
    <source>
        <dbReference type="PROSITE" id="PS50011"/>
    </source>
</evidence>
<dbReference type="SMART" id="SM01043">
    <property type="entry name" value="BTAD"/>
    <property type="match status" value="1"/>
</dbReference>
<dbReference type="InterPro" id="IPR001245">
    <property type="entry name" value="Ser-Thr/Tyr_kinase_cat_dom"/>
</dbReference>
<feature type="region of interest" description="Disordered" evidence="6">
    <location>
        <begin position="1465"/>
        <end position="1486"/>
    </location>
</feature>
<proteinExistence type="inferred from homology"/>
<keyword evidence="5" id="KW-0804">Transcription</keyword>
<dbReference type="Gene3D" id="3.40.50.1000">
    <property type="entry name" value="HAD superfamily/HAD-like"/>
    <property type="match status" value="1"/>
</dbReference>
<dbReference type="InterPro" id="IPR001867">
    <property type="entry name" value="OmpR/PhoB-type_DNA-bd"/>
</dbReference>
<dbReference type="Pfam" id="PF00702">
    <property type="entry name" value="Hydrolase"/>
    <property type="match status" value="1"/>
</dbReference>
<evidence type="ECO:0000256" key="4">
    <source>
        <dbReference type="ARBA" id="ARBA00023125"/>
    </source>
</evidence>
<dbReference type="InterPro" id="IPR023214">
    <property type="entry name" value="HAD_sf"/>
</dbReference>
<feature type="domain" description="Protein kinase" evidence="7">
    <location>
        <begin position="536"/>
        <end position="933"/>
    </location>
</feature>
<dbReference type="Gene3D" id="1.10.10.10">
    <property type="entry name" value="Winged helix-like DNA-binding domain superfamily/Winged helix DNA-binding domain"/>
    <property type="match status" value="1"/>
</dbReference>
<comment type="similarity">
    <text evidence="1">Belongs to the AfsR/DnrI/RedD regulatory family.</text>
</comment>
<evidence type="ECO:0000256" key="1">
    <source>
        <dbReference type="ARBA" id="ARBA00005820"/>
    </source>
</evidence>
<dbReference type="RefSeq" id="WP_380954720.1">
    <property type="nucleotide sequence ID" value="NZ_JBHMDI010000010.1"/>
</dbReference>
<keyword evidence="4" id="KW-0238">DNA-binding</keyword>
<feature type="compositionally biased region" description="Pro residues" evidence="6">
    <location>
        <begin position="56"/>
        <end position="92"/>
    </location>
</feature>
<name>A0ABV5L7F6_9ACTN</name>
<feature type="region of interest" description="Disordered" evidence="6">
    <location>
        <begin position="1012"/>
        <end position="1103"/>
    </location>
</feature>
<dbReference type="InterPro" id="IPR047738">
    <property type="entry name" value="SAV_2336-like_N"/>
</dbReference>
<dbReference type="InterPro" id="IPR011990">
    <property type="entry name" value="TPR-like_helical_dom_sf"/>
</dbReference>
<feature type="region of interest" description="Disordered" evidence="6">
    <location>
        <begin position="523"/>
        <end position="543"/>
    </location>
</feature>
<dbReference type="PANTHER" id="PTHR35807">
    <property type="entry name" value="TRANSCRIPTIONAL REGULATOR REDD-RELATED"/>
    <property type="match status" value="1"/>
</dbReference>
<evidence type="ECO:0000256" key="6">
    <source>
        <dbReference type="SAM" id="MobiDB-lite"/>
    </source>
</evidence>
<dbReference type="SUPFAM" id="SSF56112">
    <property type="entry name" value="Protein kinase-like (PK-like)"/>
    <property type="match status" value="1"/>
</dbReference>
<dbReference type="SMART" id="SM00220">
    <property type="entry name" value="S_TKc"/>
    <property type="match status" value="1"/>
</dbReference>
<protein>
    <submittedName>
        <fullName evidence="8">SAV_2336 N-terminal domain-related protein</fullName>
    </submittedName>
</protein>
<dbReference type="Pfam" id="PF07714">
    <property type="entry name" value="PK_Tyr_Ser-Thr"/>
    <property type="match status" value="1"/>
</dbReference>
<dbReference type="EMBL" id="JBHMDI010000010">
    <property type="protein sequence ID" value="MFB9347047.1"/>
    <property type="molecule type" value="Genomic_DNA"/>
</dbReference>
<gene>
    <name evidence="8" type="ORF">ACFFUA_06140</name>
</gene>
<dbReference type="InterPro" id="IPR036412">
    <property type="entry name" value="HAD-like_sf"/>
</dbReference>
<keyword evidence="3" id="KW-0805">Transcription regulation</keyword>
<feature type="compositionally biased region" description="Low complexity" evidence="6">
    <location>
        <begin position="93"/>
        <end position="119"/>
    </location>
</feature>
<accession>A0ABV5L7F6</accession>
<evidence type="ECO:0000256" key="2">
    <source>
        <dbReference type="ARBA" id="ARBA00023012"/>
    </source>
</evidence>
<dbReference type="PROSITE" id="PS50011">
    <property type="entry name" value="PROTEIN_KINASE_DOM"/>
    <property type="match status" value="1"/>
</dbReference>
<dbReference type="Proteomes" id="UP001589753">
    <property type="component" value="Unassembled WGS sequence"/>
</dbReference>
<sequence>MPSDRPAEGPGSPDALARLADVLAEAAGGPRPAPLELAELLWLARTMDREPGTGPHAPPPEPAAPERPAGPSPSVPPPPPPPESTPPPPPSDPSRVPLRLPSPGPSRDVPGEPHAALLAPAPPMLRRPLALQRSLRPLKRRVDAPVGRELDERATADRIARLGAAPDWWLPVMRPARERWLRLNLVHDTGPTMPVWRPLIRELHTALARSGVFRTVTLLSVGPDGTVRGPGAHAPADGRCVTLVISDCMGPQWRRGPAGDLWYGVLRRWAHRMPLAVVQPLPEHLWRDTALPTVPGRLSAPHPAAPSATLTFTPYDTPGTAVRHAPDGTLPLPVLEPAPDWLANWARLVAAPGGTDFPAAVADLRRPFPADADGRTDLGRLSPEELVLRFRGTASPEAFRLAGHLALSRPDLPVMRLVQAATDPDPRPQHLAEVILSGMLTAVPGPPGSYAFRPGVRELLLRGLPRSARHDTTALLHRVGALIDDRAGRAPGDFRASVPARSGTATAVDGEAIASIGTDSARRLTGGDVAASPPGSEGPPRLVGGRYRLVRRITPTGTVWQAEDTEEDRTVVLRLHGRTTDPMWREAFRRDARLLAGLGHPNVVRVHATGFDGDIPYVVMEHLDGVALNSLAAPNGYRLPTPLLVSVGAQLARALTALHAAGLTHGGLGLSRVVLLPDGTVRLSLFEPGRTSGPAGRSEDLRALCEMLLMLAWGTARLTVPLDPRNLGHLPQDLREKYARALELLMSPSAEAQTRGRDLLLDPELPRLAEATYEERRRYHALGPFGVELAGRSPALGPDERAMLAVLLLKHGRTVTHDDLRRGMWSAPDEPDNAMAVLGVTASRLRDALGPGVLATLSHGFALHTSADHVDVVHCEDLVRRADEARRRDALTEAHTLITEALELWHGGEPLADVPGPAARTARTRLVQLRLNLHRQRAELALDLGDPARAAADLEALVRAHPSREDFRRLHLIALRRQGRAEEALAVYEEYELAGGRHPELLALGHELREELDGPARDDPASGTPPDEPEYDPLAAPDELPEGTYPAWDPTTSSPPDPLGDRPAYVSRPPGIPPEARPSASEDDGSATPAGQDPVDPSDALTGFFFDVADGPEHPDTVAALGRAVTRMLTAAGTPAEAYRFLERDEGCTVLMQPGGPTAPLLRAALRGFPDMLRVVGGPRLIVTVLRMWDEGRAELPAEAAVRAALDSSGAHGVFALAPSLRRELATERELTESVRPLDGERTVGWYTAFPRDTAPLPPVLGPFPLPAGHLPPSQGSTRTVVYALPGGGLGTSRVPGADRYYEVDLTEHRTALELRGPELRHGSVAVVRGEAVWRVSDPVALAGGGPHDVRGFLRRHVATRLRETADRLPSAGRAQLRHALLERLGTHGVPHCTVRWDLLVSALPAARASRIARHPEIGPADVLMAADAVIVGFDTTLTRLFHDSRAAEVVRDLARLAVEGRDPEDALSGRRPLAPEGRPVTPAGDDITPVELLRALTGHPMVEEVRTTLDRHETRAARTARPEPLAIDLVRALSARRLRPAVVTDHAAGAAEAFLNRVGLTPYLAGGVHGRSADLSLLMPHPDVLRRALHRLGTVPARCVMIGSTAVESAAAGAAGVPFIGCRHTDGVLRRSGPASLTVPGLRPLLEAVRALPPRGDS</sequence>
<dbReference type="Pfam" id="PF03704">
    <property type="entry name" value="BTAD"/>
    <property type="match status" value="1"/>
</dbReference>